<evidence type="ECO:0000313" key="2">
    <source>
        <dbReference type="Proteomes" id="UP000054538"/>
    </source>
</evidence>
<dbReference type="AlphaFoldDB" id="A0A0D0E7M3"/>
<gene>
    <name evidence="1" type="ORF">PAXRUDRAFT_757964</name>
</gene>
<reference evidence="2" key="2">
    <citation type="submission" date="2015-01" db="EMBL/GenBank/DDBJ databases">
        <title>Evolutionary Origins and Diversification of the Mycorrhizal Mutualists.</title>
        <authorList>
            <consortium name="DOE Joint Genome Institute"/>
            <consortium name="Mycorrhizal Genomics Consortium"/>
            <person name="Kohler A."/>
            <person name="Kuo A."/>
            <person name="Nagy L.G."/>
            <person name="Floudas D."/>
            <person name="Copeland A."/>
            <person name="Barry K.W."/>
            <person name="Cichocki N."/>
            <person name="Veneault-Fourrey C."/>
            <person name="LaButti K."/>
            <person name="Lindquist E.A."/>
            <person name="Lipzen A."/>
            <person name="Lundell T."/>
            <person name="Morin E."/>
            <person name="Murat C."/>
            <person name="Riley R."/>
            <person name="Ohm R."/>
            <person name="Sun H."/>
            <person name="Tunlid A."/>
            <person name="Henrissat B."/>
            <person name="Grigoriev I.V."/>
            <person name="Hibbett D.S."/>
            <person name="Martin F."/>
        </authorList>
    </citation>
    <scope>NUCLEOTIDE SEQUENCE [LARGE SCALE GENOMIC DNA]</scope>
    <source>
        <strain evidence="2">Ve08.2h10</strain>
    </source>
</reference>
<dbReference type="Proteomes" id="UP000054538">
    <property type="component" value="Unassembled WGS sequence"/>
</dbReference>
<proteinExistence type="predicted"/>
<accession>A0A0D0E7M3</accession>
<evidence type="ECO:0000313" key="1">
    <source>
        <dbReference type="EMBL" id="KIK97789.1"/>
    </source>
</evidence>
<sequence length="92" mass="10266">MGSAPVVRETSSSRLSDIVFFLLFCYSSTPNCDFRSGRLCDRPELTVFSTNTDPIYMKGILDTTRQANGVKSIGLQIEKGARGWARNLTKRD</sequence>
<dbReference type="InParanoid" id="A0A0D0E7M3"/>
<organism evidence="1 2">
    <name type="scientific">Paxillus rubicundulus Ve08.2h10</name>
    <dbReference type="NCBI Taxonomy" id="930991"/>
    <lineage>
        <taxon>Eukaryota</taxon>
        <taxon>Fungi</taxon>
        <taxon>Dikarya</taxon>
        <taxon>Basidiomycota</taxon>
        <taxon>Agaricomycotina</taxon>
        <taxon>Agaricomycetes</taxon>
        <taxon>Agaricomycetidae</taxon>
        <taxon>Boletales</taxon>
        <taxon>Paxilineae</taxon>
        <taxon>Paxillaceae</taxon>
        <taxon>Paxillus</taxon>
    </lineage>
</organism>
<reference evidence="1 2" key="1">
    <citation type="submission" date="2014-04" db="EMBL/GenBank/DDBJ databases">
        <authorList>
            <consortium name="DOE Joint Genome Institute"/>
            <person name="Kuo A."/>
            <person name="Kohler A."/>
            <person name="Jargeat P."/>
            <person name="Nagy L.G."/>
            <person name="Floudas D."/>
            <person name="Copeland A."/>
            <person name="Barry K.W."/>
            <person name="Cichocki N."/>
            <person name="Veneault-Fourrey C."/>
            <person name="LaButti K."/>
            <person name="Lindquist E.A."/>
            <person name="Lipzen A."/>
            <person name="Lundell T."/>
            <person name="Morin E."/>
            <person name="Murat C."/>
            <person name="Sun H."/>
            <person name="Tunlid A."/>
            <person name="Henrissat B."/>
            <person name="Grigoriev I.V."/>
            <person name="Hibbett D.S."/>
            <person name="Martin F."/>
            <person name="Nordberg H.P."/>
            <person name="Cantor M.N."/>
            <person name="Hua S.X."/>
        </authorList>
    </citation>
    <scope>NUCLEOTIDE SEQUENCE [LARGE SCALE GENOMIC DNA]</scope>
    <source>
        <strain evidence="1 2">Ve08.2h10</strain>
    </source>
</reference>
<dbReference type="EMBL" id="KN824920">
    <property type="protein sequence ID" value="KIK97789.1"/>
    <property type="molecule type" value="Genomic_DNA"/>
</dbReference>
<name>A0A0D0E7M3_9AGAM</name>
<protein>
    <submittedName>
        <fullName evidence="1">Uncharacterized protein</fullName>
    </submittedName>
</protein>
<dbReference type="HOGENOM" id="CLU_2413964_0_0_1"/>
<keyword evidence="2" id="KW-1185">Reference proteome</keyword>